<organism evidence="2 3">
    <name type="scientific">Pseudoloma neurophilia</name>
    <dbReference type="NCBI Taxonomy" id="146866"/>
    <lineage>
        <taxon>Eukaryota</taxon>
        <taxon>Fungi</taxon>
        <taxon>Fungi incertae sedis</taxon>
        <taxon>Microsporidia</taxon>
        <taxon>Pseudoloma</taxon>
    </lineage>
</organism>
<accession>A0A0R0M2W4</accession>
<name>A0A0R0M2W4_9MICR</name>
<proteinExistence type="predicted"/>
<gene>
    <name evidence="2" type="ORF">M153_32830001601</name>
</gene>
<dbReference type="OrthoDB" id="2194544at2759"/>
<comment type="caution">
    <text evidence="2">The sequence shown here is derived from an EMBL/GenBank/DDBJ whole genome shotgun (WGS) entry which is preliminary data.</text>
</comment>
<reference evidence="2 3" key="1">
    <citation type="submission" date="2015-07" db="EMBL/GenBank/DDBJ databases">
        <title>The genome of Pseudoloma neurophilia, a relevant intracellular parasite of the zebrafish.</title>
        <authorList>
            <person name="Ndikumana S."/>
            <person name="Pelin A."/>
            <person name="Sanders J."/>
            <person name="Corradi N."/>
        </authorList>
    </citation>
    <scope>NUCLEOTIDE SEQUENCE [LARGE SCALE GENOMIC DNA]</scope>
    <source>
        <strain evidence="2 3">MK1</strain>
    </source>
</reference>
<dbReference type="Pfam" id="PF17919">
    <property type="entry name" value="RT_RNaseH_2"/>
    <property type="match status" value="1"/>
</dbReference>
<dbReference type="InterPro" id="IPR041577">
    <property type="entry name" value="RT_RNaseH_2"/>
</dbReference>
<evidence type="ECO:0000259" key="1">
    <source>
        <dbReference type="Pfam" id="PF17919"/>
    </source>
</evidence>
<keyword evidence="3" id="KW-1185">Reference proteome</keyword>
<dbReference type="VEuPathDB" id="MicrosporidiaDB:M153_32830001601"/>
<protein>
    <recommendedName>
        <fullName evidence="1">Reverse transcriptase/retrotransposon-derived protein RNase H-like domain-containing protein</fullName>
    </recommendedName>
</protein>
<feature type="non-terminal residue" evidence="2">
    <location>
        <position position="52"/>
    </location>
</feature>
<feature type="domain" description="Reverse transcriptase/retrotransposon-derived protein RNase H-like" evidence="1">
    <location>
        <begin position="8"/>
        <end position="46"/>
    </location>
</feature>
<evidence type="ECO:0000313" key="3">
    <source>
        <dbReference type="Proteomes" id="UP000051530"/>
    </source>
</evidence>
<dbReference type="AlphaFoldDB" id="A0A0R0M2W4"/>
<dbReference type="SUPFAM" id="SSF56672">
    <property type="entry name" value="DNA/RNA polymerases"/>
    <property type="match status" value="1"/>
</dbReference>
<dbReference type="InterPro" id="IPR043502">
    <property type="entry name" value="DNA/RNA_pol_sf"/>
</dbReference>
<dbReference type="Proteomes" id="UP000051530">
    <property type="component" value="Unassembled WGS sequence"/>
</dbReference>
<evidence type="ECO:0000313" key="2">
    <source>
        <dbReference type="EMBL" id="KRH92715.1"/>
    </source>
</evidence>
<sequence length="52" mass="6058">MKIITDIYHYLRDQGSLYYPDLNKIFYIETDASEEGFGGILYQDKGIVSYLS</sequence>
<dbReference type="EMBL" id="LGUB01000730">
    <property type="protein sequence ID" value="KRH92715.1"/>
    <property type="molecule type" value="Genomic_DNA"/>
</dbReference>